<feature type="compositionally biased region" description="Low complexity" evidence="1">
    <location>
        <begin position="186"/>
        <end position="209"/>
    </location>
</feature>
<feature type="compositionally biased region" description="Basic and acidic residues" evidence="1">
    <location>
        <begin position="83"/>
        <end position="106"/>
    </location>
</feature>
<dbReference type="Proteomes" id="UP000664859">
    <property type="component" value="Unassembled WGS sequence"/>
</dbReference>
<feature type="non-terminal residue" evidence="2">
    <location>
        <position position="1"/>
    </location>
</feature>
<evidence type="ECO:0000313" key="3">
    <source>
        <dbReference type="Proteomes" id="UP000664859"/>
    </source>
</evidence>
<dbReference type="AlphaFoldDB" id="A0A835YLU8"/>
<dbReference type="EMBL" id="JAFCMP010000539">
    <property type="protein sequence ID" value="KAG5176197.1"/>
    <property type="molecule type" value="Genomic_DNA"/>
</dbReference>
<feature type="region of interest" description="Disordered" evidence="1">
    <location>
        <begin position="186"/>
        <end position="222"/>
    </location>
</feature>
<reference evidence="2" key="1">
    <citation type="submission" date="2021-02" db="EMBL/GenBank/DDBJ databases">
        <title>First Annotated Genome of the Yellow-green Alga Tribonema minus.</title>
        <authorList>
            <person name="Mahan K.M."/>
        </authorList>
    </citation>
    <scope>NUCLEOTIDE SEQUENCE</scope>
    <source>
        <strain evidence="2">UTEX B ZZ1240</strain>
    </source>
</reference>
<evidence type="ECO:0000256" key="1">
    <source>
        <dbReference type="SAM" id="MobiDB-lite"/>
    </source>
</evidence>
<name>A0A835YLU8_9STRA</name>
<sequence>TTTPAMKTAAATAPGLATPAADSALYVHAAKVLGQRDSASLRKVTPAHLATIFTLLQLPARRLVRLGLVPRDVMRAEMLAQKKKPEPTVSEGDKDLSASNTDKDGNDTSEPAANVGPIRAALQQHGVDLGPRQMAALLTALETPPRMWVKRGVVSKEALDAVKPQHELLNEVHFYRCGPEAFGAKKQAGKPAGKAAATPGGASGTFAAGPRRGENVAASGGRGFGMGSFSGRGCGRGGGINRFGRCGKSMCGPVARGPPRRCGGGVHGGYSDSVRHCGGGPGVRGCGMGMRCGGGERMRMHGCGARGGGAMRGEGPFMRRGGGRMCRGGNGGAPAIIFAKLLL</sequence>
<accession>A0A835YLU8</accession>
<organism evidence="2 3">
    <name type="scientific">Tribonema minus</name>
    <dbReference type="NCBI Taxonomy" id="303371"/>
    <lineage>
        <taxon>Eukaryota</taxon>
        <taxon>Sar</taxon>
        <taxon>Stramenopiles</taxon>
        <taxon>Ochrophyta</taxon>
        <taxon>PX clade</taxon>
        <taxon>Xanthophyceae</taxon>
        <taxon>Tribonematales</taxon>
        <taxon>Tribonemataceae</taxon>
        <taxon>Tribonema</taxon>
    </lineage>
</organism>
<proteinExistence type="predicted"/>
<protein>
    <submittedName>
        <fullName evidence="2">Uncharacterized protein</fullName>
    </submittedName>
</protein>
<feature type="region of interest" description="Disordered" evidence="1">
    <location>
        <begin position="79"/>
        <end position="114"/>
    </location>
</feature>
<comment type="caution">
    <text evidence="2">The sequence shown here is derived from an EMBL/GenBank/DDBJ whole genome shotgun (WGS) entry which is preliminary data.</text>
</comment>
<keyword evidence="3" id="KW-1185">Reference proteome</keyword>
<gene>
    <name evidence="2" type="ORF">JKP88DRAFT_227969</name>
</gene>
<evidence type="ECO:0000313" key="2">
    <source>
        <dbReference type="EMBL" id="KAG5176197.1"/>
    </source>
</evidence>